<feature type="compositionally biased region" description="Basic residues" evidence="1">
    <location>
        <begin position="10"/>
        <end position="23"/>
    </location>
</feature>
<organism evidence="2 3">
    <name type="scientific">Steroidobacter gossypii</name>
    <dbReference type="NCBI Taxonomy" id="2805490"/>
    <lineage>
        <taxon>Bacteria</taxon>
        <taxon>Pseudomonadati</taxon>
        <taxon>Pseudomonadota</taxon>
        <taxon>Gammaproteobacteria</taxon>
        <taxon>Steroidobacterales</taxon>
        <taxon>Steroidobacteraceae</taxon>
        <taxon>Steroidobacter</taxon>
    </lineage>
</organism>
<reference evidence="2 3" key="1">
    <citation type="journal article" date="2021" name="Int. J. Syst. Evol. Microbiol.">
        <title>Steroidobacter gossypii sp. nov., isolated from soil of cotton cropping field.</title>
        <authorList>
            <person name="Huang R."/>
            <person name="Yang S."/>
            <person name="Zhen C."/>
            <person name="Liu W."/>
        </authorList>
    </citation>
    <scope>NUCLEOTIDE SEQUENCE [LARGE SCALE GENOMIC DNA]</scope>
    <source>
        <strain evidence="2 3">S1-65</strain>
    </source>
</reference>
<dbReference type="Proteomes" id="UP000661077">
    <property type="component" value="Unassembled WGS sequence"/>
</dbReference>
<proteinExistence type="predicted"/>
<evidence type="ECO:0000256" key="1">
    <source>
        <dbReference type="SAM" id="MobiDB-lite"/>
    </source>
</evidence>
<dbReference type="RefSeq" id="WP_203170786.1">
    <property type="nucleotide sequence ID" value="NZ_JAEVLS010000009.1"/>
</dbReference>
<comment type="caution">
    <text evidence="2">The sequence shown here is derived from an EMBL/GenBank/DDBJ whole genome shotgun (WGS) entry which is preliminary data.</text>
</comment>
<protein>
    <submittedName>
        <fullName evidence="2">Uncharacterized protein</fullName>
    </submittedName>
</protein>
<feature type="region of interest" description="Disordered" evidence="1">
    <location>
        <begin position="1"/>
        <end position="26"/>
    </location>
</feature>
<keyword evidence="3" id="KW-1185">Reference proteome</keyword>
<name>A0ABS1X5V9_9GAMM</name>
<evidence type="ECO:0000313" key="3">
    <source>
        <dbReference type="Proteomes" id="UP000661077"/>
    </source>
</evidence>
<gene>
    <name evidence="2" type="ORF">JM946_28095</name>
</gene>
<dbReference type="EMBL" id="JAEVLS010000009">
    <property type="protein sequence ID" value="MBM0108612.1"/>
    <property type="molecule type" value="Genomic_DNA"/>
</dbReference>
<sequence length="110" mass="12557">MSAAKDAKGRPRRSSHKAHKQLKRLQDTVAETVKSLILTAEDLDKVDRYFATSMEALRLSDDECMMRDALVVMHDGWEKLLETSRYLNRAIDALDPDGADARLKERQQRG</sequence>
<evidence type="ECO:0000313" key="2">
    <source>
        <dbReference type="EMBL" id="MBM0108612.1"/>
    </source>
</evidence>
<accession>A0ABS1X5V9</accession>